<evidence type="ECO:0000313" key="6">
    <source>
        <dbReference type="Proteomes" id="UP000603234"/>
    </source>
</evidence>
<evidence type="ECO:0000256" key="3">
    <source>
        <dbReference type="ARBA" id="ARBA00022683"/>
    </source>
</evidence>
<dbReference type="SUPFAM" id="SSF55594">
    <property type="entry name" value="HPr-like"/>
    <property type="match status" value="1"/>
</dbReference>
<gene>
    <name evidence="5" type="ORF">GH808_09165</name>
</gene>
<dbReference type="InterPro" id="IPR035895">
    <property type="entry name" value="HPr-like_sf"/>
</dbReference>
<dbReference type="InterPro" id="IPR000032">
    <property type="entry name" value="HPr-like"/>
</dbReference>
<reference evidence="5 6" key="1">
    <citation type="journal article" date="2020" name="mSystems">
        <title>Defining Genomic and Predicted Metabolic Features of the Acetobacterium Genus.</title>
        <authorList>
            <person name="Ross D.E."/>
            <person name="Marshall C.W."/>
            <person name="Gulliver D."/>
            <person name="May H.D."/>
            <person name="Norman R.S."/>
        </authorList>
    </citation>
    <scope>NUCLEOTIDE SEQUENCE [LARGE SCALE GENOMIC DNA]</scope>
    <source>
        <strain evidence="5 6">DSM 8238</strain>
    </source>
</reference>
<organism evidence="5 6">
    <name type="scientific">Acetobacterium fimetarium</name>
    <dbReference type="NCBI Taxonomy" id="52691"/>
    <lineage>
        <taxon>Bacteria</taxon>
        <taxon>Bacillati</taxon>
        <taxon>Bacillota</taxon>
        <taxon>Clostridia</taxon>
        <taxon>Eubacteriales</taxon>
        <taxon>Eubacteriaceae</taxon>
        <taxon>Acetobacterium</taxon>
    </lineage>
</organism>
<dbReference type="PANTHER" id="PTHR33705:SF2">
    <property type="entry name" value="PHOSPHOCARRIER PROTEIN NPR"/>
    <property type="match status" value="1"/>
</dbReference>
<keyword evidence="6" id="KW-1185">Reference proteome</keyword>
<dbReference type="Pfam" id="PF00381">
    <property type="entry name" value="PTS-HPr"/>
    <property type="match status" value="1"/>
</dbReference>
<evidence type="ECO:0000256" key="1">
    <source>
        <dbReference type="ARBA" id="ARBA00004496"/>
    </source>
</evidence>
<proteinExistence type="predicted"/>
<dbReference type="EMBL" id="WJBC01000012">
    <property type="protein sequence ID" value="MBC3804599.1"/>
    <property type="molecule type" value="Genomic_DNA"/>
</dbReference>
<dbReference type="PRINTS" id="PR00107">
    <property type="entry name" value="PHOSPHOCPHPR"/>
</dbReference>
<evidence type="ECO:0000256" key="2">
    <source>
        <dbReference type="ARBA" id="ARBA00022490"/>
    </source>
</evidence>
<evidence type="ECO:0000313" key="5">
    <source>
        <dbReference type="EMBL" id="MBC3804599.1"/>
    </source>
</evidence>
<name>A0ABR6WWI8_9FIRM</name>
<dbReference type="Gene3D" id="3.30.1340.10">
    <property type="entry name" value="HPr-like"/>
    <property type="match status" value="1"/>
</dbReference>
<feature type="domain" description="HPr" evidence="4">
    <location>
        <begin position="1"/>
        <end position="91"/>
    </location>
</feature>
<protein>
    <submittedName>
        <fullName evidence="5">HPr family phosphocarrier protein</fullName>
    </submittedName>
</protein>
<dbReference type="RefSeq" id="WP_186842486.1">
    <property type="nucleotide sequence ID" value="NZ_WJBC01000012.1"/>
</dbReference>
<dbReference type="PANTHER" id="PTHR33705">
    <property type="entry name" value="PHOSPHOCARRIER PROTEIN HPR"/>
    <property type="match status" value="1"/>
</dbReference>
<accession>A0ABR6WWI8</accession>
<comment type="caution">
    <text evidence="5">The sequence shown here is derived from an EMBL/GenBank/DDBJ whole genome shotgun (WGS) entry which is preliminary data.</text>
</comment>
<keyword evidence="2" id="KW-0963">Cytoplasm</keyword>
<keyword evidence="3" id="KW-0598">Phosphotransferase system</keyword>
<evidence type="ECO:0000259" key="4">
    <source>
        <dbReference type="PROSITE" id="PS51350"/>
    </source>
</evidence>
<dbReference type="InterPro" id="IPR050399">
    <property type="entry name" value="HPr"/>
</dbReference>
<dbReference type="PROSITE" id="PS51350">
    <property type="entry name" value="PTS_HPR_DOM"/>
    <property type="match status" value="1"/>
</dbReference>
<sequence length="91" mass="9722">MRIKKVTVINPSGLHAKPALDFNKAACKFRSEIKVKKLGDDPQEGNGKSMINIMAMHLSKGTEIEIVAEGEDELNAVETLAALIGGGFGEV</sequence>
<dbReference type="NCBIfam" id="TIGR01003">
    <property type="entry name" value="PTS_HPr_family"/>
    <property type="match status" value="1"/>
</dbReference>
<comment type="subcellular location">
    <subcellularLocation>
        <location evidence="1">Cytoplasm</location>
    </subcellularLocation>
</comment>
<dbReference type="Proteomes" id="UP000603234">
    <property type="component" value="Unassembled WGS sequence"/>
</dbReference>